<dbReference type="PANTHER" id="PTHR46401:SF2">
    <property type="entry name" value="GLYCOSYLTRANSFERASE WBBK-RELATED"/>
    <property type="match status" value="1"/>
</dbReference>
<dbReference type="Pfam" id="PF00534">
    <property type="entry name" value="Glycos_transf_1"/>
    <property type="match status" value="1"/>
</dbReference>
<dbReference type="Proteomes" id="UP000519023">
    <property type="component" value="Unassembled WGS sequence"/>
</dbReference>
<dbReference type="InterPro" id="IPR001296">
    <property type="entry name" value="Glyco_trans_1"/>
</dbReference>
<accession>A0A7X9X043</accession>
<keyword evidence="1 3" id="KW-0808">Transferase</keyword>
<dbReference type="SUPFAM" id="SSF53756">
    <property type="entry name" value="UDP-Glycosyltransferase/glycogen phosphorylase"/>
    <property type="match status" value="1"/>
</dbReference>
<dbReference type="EMBL" id="JABBFV010000033">
    <property type="protein sequence ID" value="NML13010.1"/>
    <property type="molecule type" value="Genomic_DNA"/>
</dbReference>
<evidence type="ECO:0000313" key="4">
    <source>
        <dbReference type="Proteomes" id="UP000519023"/>
    </source>
</evidence>
<dbReference type="PANTHER" id="PTHR46401">
    <property type="entry name" value="GLYCOSYLTRANSFERASE WBBK-RELATED"/>
    <property type="match status" value="1"/>
</dbReference>
<dbReference type="FunFam" id="3.40.50.2000:FF:000119">
    <property type="entry name" value="Glycosyl transferase group 1"/>
    <property type="match status" value="1"/>
</dbReference>
<sequence>MTTLQSRKRLYHGPNFMLPPEAKSGIITVHDLSVYKFPEMHPPERVAHFERDFNRSLERALHIITDTHEVRRELAEFANIPEDRITAIHLGVNPAYRPNRAIDGSVDYSSYAIEPDGYILLVATFEPRKRIDAALNAFRLLPDNLKKRYPLVLAGATGWQNDALHELMSRDEAKGYIRFLGFVPEGDLPGIYSGARLFLYPSIYEGFGLPPIEAMASGVPIIVSNRSCLPEVTCGAAMMINPDDTEGFAAAIAKGLEDDTWRRDAIDLGLKVAAGYTWEKCVDQTVQVYQSV</sequence>
<evidence type="ECO:0000313" key="3">
    <source>
        <dbReference type="EMBL" id="NML13010.1"/>
    </source>
</evidence>
<comment type="caution">
    <text evidence="3">The sequence shown here is derived from an EMBL/GenBank/DDBJ whole genome shotgun (WGS) entry which is preliminary data.</text>
</comment>
<dbReference type="GO" id="GO:0009103">
    <property type="term" value="P:lipopolysaccharide biosynthetic process"/>
    <property type="evidence" value="ECO:0007669"/>
    <property type="project" value="TreeGrafter"/>
</dbReference>
<protein>
    <submittedName>
        <fullName evidence="3">Glycosyltransferase family 4 protein</fullName>
    </submittedName>
</protein>
<organism evidence="3 4">
    <name type="scientific">Sphingobium psychrophilum</name>
    <dbReference type="NCBI Taxonomy" id="2728834"/>
    <lineage>
        <taxon>Bacteria</taxon>
        <taxon>Pseudomonadati</taxon>
        <taxon>Pseudomonadota</taxon>
        <taxon>Alphaproteobacteria</taxon>
        <taxon>Sphingomonadales</taxon>
        <taxon>Sphingomonadaceae</taxon>
        <taxon>Sphingobium</taxon>
    </lineage>
</organism>
<feature type="domain" description="Glycosyl transferase family 1" evidence="2">
    <location>
        <begin position="114"/>
        <end position="265"/>
    </location>
</feature>
<name>A0A7X9X043_9SPHN</name>
<reference evidence="3 4" key="1">
    <citation type="submission" date="2020-04" db="EMBL/GenBank/DDBJ databases">
        <title>Sphingobium sp. AR-3-1 isolated from Arctic soil.</title>
        <authorList>
            <person name="Dahal R.H."/>
            <person name="Chaudhary D.K."/>
        </authorList>
    </citation>
    <scope>NUCLEOTIDE SEQUENCE [LARGE SCALE GENOMIC DNA]</scope>
    <source>
        <strain evidence="3 4">AR-3-1</strain>
    </source>
</reference>
<evidence type="ECO:0000256" key="1">
    <source>
        <dbReference type="ARBA" id="ARBA00022679"/>
    </source>
</evidence>
<proteinExistence type="predicted"/>
<dbReference type="CDD" id="cd03809">
    <property type="entry name" value="GT4_MtfB-like"/>
    <property type="match status" value="1"/>
</dbReference>
<dbReference type="Gene3D" id="3.40.50.2000">
    <property type="entry name" value="Glycogen Phosphorylase B"/>
    <property type="match status" value="2"/>
</dbReference>
<dbReference type="AlphaFoldDB" id="A0A7X9X043"/>
<keyword evidence="4" id="KW-1185">Reference proteome</keyword>
<evidence type="ECO:0000259" key="2">
    <source>
        <dbReference type="Pfam" id="PF00534"/>
    </source>
</evidence>
<dbReference type="GO" id="GO:0016757">
    <property type="term" value="F:glycosyltransferase activity"/>
    <property type="evidence" value="ECO:0007669"/>
    <property type="project" value="InterPro"/>
</dbReference>
<gene>
    <name evidence="3" type="ORF">HHL08_23255</name>
</gene>